<comment type="caution">
    <text evidence="1">The sequence shown here is derived from an EMBL/GenBank/DDBJ whole genome shotgun (WGS) entry which is preliminary data.</text>
</comment>
<dbReference type="AlphaFoldDB" id="A0A2A5J168"/>
<name>A0A2A5J168_RHOSG</name>
<dbReference type="InterPro" id="IPR043128">
    <property type="entry name" value="Rev_trsase/Diguanyl_cyclase"/>
</dbReference>
<gene>
    <name evidence="1" type="ORF">CHR55_31120</name>
</gene>
<sequence>MSQPLNASPALLSIFWHSREDYSMAQWWIHFDLAGIQRYVFASRTLLDAIGRAAQVEDATDRAVLTAAAVLPEGVEVEFGAAGALILTTEATEFDNPEQPPQRVKDAVSAYTRWLYEVSDAFTPVVAIQYVRGGEEQQAQMAAADLLRQARHKRIPGVGSAVPPGVLRCALTGAPATDFLPPASEIPVAAEALTARRRGRTWHEAQQSKILASAPLPDGLSVDLPVQIDHLGRTEGASSHVAVLVIDVNDLGAALRTLPPDTLHARSAVADHLRALADELAEHLVHRVCSAIEITAGVPSIAGAPTALSFPLHQAPSPSRAAEPDALSCLTADRSTLDSPGEDLGQTAAPARWSLPLRPWVIAGDDLVLVCESRLAWDLATAAMNWIGEPATSGARTDLAGLGPAFGTGGRLSLTVGIGIAVVPVGYSLAAAHDLAAGLCKNAKKQRRDNKWTGHVLDWHRGPSAIADVLAHRARSDLRSGLRPYRYAPKQAPDESHTSTPTWSDVMTLLDADSPGSMRGPTVDEKSHGWASRRNWVKTDLLAAARSTGNNAVENALAAKNTREKVLTDAPMAELNIDGNSWQECDRANLIVDVIDLLDDHLDLTAAVSPS</sequence>
<evidence type="ECO:0000313" key="2">
    <source>
        <dbReference type="Proteomes" id="UP000230886"/>
    </source>
</evidence>
<proteinExistence type="predicted"/>
<protein>
    <submittedName>
        <fullName evidence="1">Uncharacterized protein</fullName>
    </submittedName>
</protein>
<accession>A0A2A5J168</accession>
<dbReference type="EMBL" id="NOVD01000059">
    <property type="protein sequence ID" value="PCK22977.1"/>
    <property type="molecule type" value="Genomic_DNA"/>
</dbReference>
<dbReference type="Proteomes" id="UP000230886">
    <property type="component" value="Unassembled WGS sequence"/>
</dbReference>
<reference evidence="1 2" key="1">
    <citation type="submission" date="2017-07" db="EMBL/GenBank/DDBJ databases">
        <title>Draft sequence of Rhodococcus enclensis 23b-28.</title>
        <authorList>
            <person name="Besaury L."/>
            <person name="Sancelme M."/>
            <person name="Amato P."/>
            <person name="Lallement A."/>
            <person name="Delort A.-M."/>
        </authorList>
    </citation>
    <scope>NUCLEOTIDE SEQUENCE [LARGE SCALE GENOMIC DNA]</scope>
    <source>
        <strain evidence="1 2">23b-28</strain>
    </source>
</reference>
<evidence type="ECO:0000313" key="1">
    <source>
        <dbReference type="EMBL" id="PCK22977.1"/>
    </source>
</evidence>
<dbReference type="Gene3D" id="3.30.70.270">
    <property type="match status" value="1"/>
</dbReference>
<organism evidence="1 2">
    <name type="scientific">Rhodococcus qingshengii</name>
    <dbReference type="NCBI Taxonomy" id="334542"/>
    <lineage>
        <taxon>Bacteria</taxon>
        <taxon>Bacillati</taxon>
        <taxon>Actinomycetota</taxon>
        <taxon>Actinomycetes</taxon>
        <taxon>Mycobacteriales</taxon>
        <taxon>Nocardiaceae</taxon>
        <taxon>Rhodococcus</taxon>
        <taxon>Rhodococcus erythropolis group</taxon>
    </lineage>
</organism>